<dbReference type="RefSeq" id="WP_138045369.1">
    <property type="nucleotide sequence ID" value="NZ_VBZC01000012.1"/>
</dbReference>
<protein>
    <submittedName>
        <fullName evidence="1">Uncharacterized protein</fullName>
    </submittedName>
</protein>
<proteinExistence type="predicted"/>
<keyword evidence="2" id="KW-1185">Reference proteome</keyword>
<accession>A0A5R9FWP3</accession>
<reference evidence="1 2" key="1">
    <citation type="submission" date="2019-05" db="EMBL/GenBank/DDBJ databases">
        <title>Streptomyces sp. NEAU-C151, a novel actinomycete isolated from soil.</title>
        <authorList>
            <person name="Han L."/>
            <person name="Jiang H."/>
        </authorList>
    </citation>
    <scope>NUCLEOTIDE SEQUENCE [LARGE SCALE GENOMIC DNA]</scope>
    <source>
        <strain evidence="1 2">NEAU-C151</strain>
    </source>
</reference>
<name>A0A5R9FWP3_9ACTN</name>
<sequence length="150" mass="16350">MPALWNPPPTLSVHQLEGLPVIGHAHGPKDTAPWSTRPGNRTRYSIHAVDTAQSKLLVSISSVVIAGGDTEYPHPQRGVTGWAPLTCFDLILLTHLRTSGSYAGHQCHHHIRAYPEARACWHCKARPPEAQCTYFTASQPHQTGPVSDAP</sequence>
<dbReference type="EMBL" id="VBZC01000012">
    <property type="protein sequence ID" value="TLS45778.1"/>
    <property type="molecule type" value="Genomic_DNA"/>
</dbReference>
<evidence type="ECO:0000313" key="1">
    <source>
        <dbReference type="EMBL" id="TLS45778.1"/>
    </source>
</evidence>
<gene>
    <name evidence="1" type="ORF">FE633_13540</name>
</gene>
<dbReference type="AlphaFoldDB" id="A0A5R9FWP3"/>
<comment type="caution">
    <text evidence="1">The sequence shown here is derived from an EMBL/GenBank/DDBJ whole genome shotgun (WGS) entry which is preliminary data.</text>
</comment>
<evidence type="ECO:0000313" key="2">
    <source>
        <dbReference type="Proteomes" id="UP000305906"/>
    </source>
</evidence>
<dbReference type="Proteomes" id="UP000305906">
    <property type="component" value="Unassembled WGS sequence"/>
</dbReference>
<organism evidence="1 2">
    <name type="scientific">Streptomyces montanus</name>
    <dbReference type="NCBI Taxonomy" id="2580423"/>
    <lineage>
        <taxon>Bacteria</taxon>
        <taxon>Bacillati</taxon>
        <taxon>Actinomycetota</taxon>
        <taxon>Actinomycetes</taxon>
        <taxon>Kitasatosporales</taxon>
        <taxon>Streptomycetaceae</taxon>
        <taxon>Streptomyces</taxon>
    </lineage>
</organism>